<feature type="domain" description="MacB-like periplasmic core" evidence="8">
    <location>
        <begin position="96"/>
        <end position="315"/>
    </location>
</feature>
<dbReference type="Pfam" id="PF02687">
    <property type="entry name" value="FtsX"/>
    <property type="match status" value="2"/>
</dbReference>
<dbReference type="PANTHER" id="PTHR30572">
    <property type="entry name" value="MEMBRANE COMPONENT OF TRANSPORTER-RELATED"/>
    <property type="match status" value="1"/>
</dbReference>
<keyword evidence="4 6" id="KW-1133">Transmembrane helix</keyword>
<dbReference type="Proteomes" id="UP000271925">
    <property type="component" value="Unassembled WGS sequence"/>
</dbReference>
<keyword evidence="5 6" id="KW-0472">Membrane</keyword>
<comment type="subcellular location">
    <subcellularLocation>
        <location evidence="1">Cell membrane</location>
        <topology evidence="1">Multi-pass membrane protein</topology>
    </subcellularLocation>
</comment>
<evidence type="ECO:0000259" key="8">
    <source>
        <dbReference type="Pfam" id="PF12704"/>
    </source>
</evidence>
<evidence type="ECO:0000256" key="2">
    <source>
        <dbReference type="ARBA" id="ARBA00022475"/>
    </source>
</evidence>
<feature type="transmembrane region" description="Helical" evidence="6">
    <location>
        <begin position="819"/>
        <end position="838"/>
    </location>
</feature>
<evidence type="ECO:0000256" key="6">
    <source>
        <dbReference type="SAM" id="Phobius"/>
    </source>
</evidence>
<evidence type="ECO:0000313" key="10">
    <source>
        <dbReference type="Proteomes" id="UP000271925"/>
    </source>
</evidence>
<dbReference type="AlphaFoldDB" id="A0A3P1BFU5"/>
<dbReference type="InterPro" id="IPR050250">
    <property type="entry name" value="Macrolide_Exporter_MacB"/>
</dbReference>
<keyword evidence="3 6" id="KW-0812">Transmembrane</keyword>
<reference evidence="9 10" key="1">
    <citation type="submission" date="2018-11" db="EMBL/GenBank/DDBJ databases">
        <authorList>
            <person name="Zhou Z."/>
            <person name="Wang G."/>
        </authorList>
    </citation>
    <scope>NUCLEOTIDE SEQUENCE [LARGE SCALE GENOMIC DNA]</scope>
    <source>
        <strain evidence="9 10">KCTC52004</strain>
    </source>
</reference>
<dbReference type="PANTHER" id="PTHR30572:SF18">
    <property type="entry name" value="ABC-TYPE MACROLIDE FAMILY EXPORT SYSTEM PERMEASE COMPONENT 2"/>
    <property type="match status" value="1"/>
</dbReference>
<evidence type="ECO:0000259" key="7">
    <source>
        <dbReference type="Pfam" id="PF02687"/>
    </source>
</evidence>
<feature type="transmembrane region" description="Helical" evidence="6">
    <location>
        <begin position="97"/>
        <end position="118"/>
    </location>
</feature>
<dbReference type="EMBL" id="RQJO01000011">
    <property type="protein sequence ID" value="RRA99948.1"/>
    <property type="molecule type" value="Genomic_DNA"/>
</dbReference>
<dbReference type="NCBIfam" id="NF038404">
    <property type="entry name" value="perm_prefix_2"/>
    <property type="match status" value="1"/>
</dbReference>
<feature type="domain" description="MacB-like periplasmic core" evidence="8">
    <location>
        <begin position="515"/>
        <end position="690"/>
    </location>
</feature>
<name>A0A3P1BFU5_9BACT</name>
<proteinExistence type="predicted"/>
<feature type="domain" description="ABC3 transporter permease C-terminal" evidence="7">
    <location>
        <begin position="370"/>
        <end position="486"/>
    </location>
</feature>
<keyword evidence="10" id="KW-1185">Reference proteome</keyword>
<feature type="transmembrane region" description="Helical" evidence="6">
    <location>
        <begin position="767"/>
        <end position="791"/>
    </location>
</feature>
<protein>
    <submittedName>
        <fullName evidence="9">FtsX-like permease family protein</fullName>
    </submittedName>
</protein>
<dbReference type="RefSeq" id="WP_124877980.1">
    <property type="nucleotide sequence ID" value="NZ_RQJO01000011.1"/>
</dbReference>
<keyword evidence="2" id="KW-1003">Cell membrane</keyword>
<organism evidence="9 10">
    <name type="scientific">Larkinella rosea</name>
    <dbReference type="NCBI Taxonomy" id="2025312"/>
    <lineage>
        <taxon>Bacteria</taxon>
        <taxon>Pseudomonadati</taxon>
        <taxon>Bacteroidota</taxon>
        <taxon>Cytophagia</taxon>
        <taxon>Cytophagales</taxon>
        <taxon>Spirosomataceae</taxon>
        <taxon>Larkinella</taxon>
    </lineage>
</organism>
<dbReference type="Pfam" id="PF12704">
    <property type="entry name" value="MacB_PCD"/>
    <property type="match status" value="2"/>
</dbReference>
<feature type="domain" description="ABC3 transporter permease C-terminal" evidence="7">
    <location>
        <begin position="771"/>
        <end position="879"/>
    </location>
</feature>
<evidence type="ECO:0000256" key="5">
    <source>
        <dbReference type="ARBA" id="ARBA00023136"/>
    </source>
</evidence>
<feature type="transmembrane region" description="Helical" evidence="6">
    <location>
        <begin position="415"/>
        <end position="438"/>
    </location>
</feature>
<evidence type="ECO:0000313" key="9">
    <source>
        <dbReference type="EMBL" id="RRA99948.1"/>
    </source>
</evidence>
<comment type="caution">
    <text evidence="9">The sequence shown here is derived from an EMBL/GenBank/DDBJ whole genome shotgun (WGS) entry which is preliminary data.</text>
</comment>
<dbReference type="InterPro" id="IPR047699">
    <property type="entry name" value="Permease_put_prefix"/>
</dbReference>
<sequence>MNPKPPRIPDKLLTWLVAPHLREEVLGDRHERFFRQVQRLGEAKARQRYWRDMLTYVRPVFMKRQETDYPNPTHTAMLRNYLKITVRTLVRNKLYTVLNVAGLTFGITCFLLIGLYLFDEFTFDQQHSKVNRIYRLVEHKKTKSEEFDVAAASYTLAEEARRQIAEIENTARMNRAGRADLINPETQAKFQETVAFADQSLMEIFDFEVIDGDSKTALKEPNSIIIVEELAQRLFKTSKVAGRTLHFSFTDTPLKVTAVLKNHPRNSSFDFNSVISLSNQQGRDRADWDSNEFMVFALLKEHASAETVAKKITALLYANFKPEVGTSLAFSLQPLADMHLYSENIIDAARNSNVEAMGQGTLLYVNVFAVVAIFVLLIACINYMNLATARASNRAKEIGVRKANGAFRSQLVKQFLVESLLVSLFSFLLAVILVNLLLPAFNEFTGKQLSLNLQTDYRIWLSTLLILLVTGFVSGSYPALLLSNFKPVVLLKSLKIQSKSNLSLRKGLVVFQFTVSVVIMIATMVLFLQIRYTSNKDLGFKKDLLVVVDINSAKARTEADAMQMELAKLADVKNVSVTSRVPGEWKQIPLVKMKPQGSAEDHKISYLIGADENFAKTFEVRILQGRNFTSPADSSSILLNETAAKALHISQASGQLVEIPSRSFGGDFTPLNESNHPFRARVIGIVKDFHFQSLREKISPMVLAYQNNPVHQIDYYTARIEGGNIPATLKRMEAAMAKIDPTHTFEYHFLDEQFARFYLEDQRRQTLLIWVALSTIFIACLGLFGLATYAAEQRIKEIGVRKVLGASVLNLTTLLSKDFLKLVLIANGIAFPVAWWATSEWLGEFAYHINVEWWIFVAAGALAIAIALLTISYQAIRAALVNPVKSLRSE</sequence>
<feature type="transmembrane region" description="Helical" evidence="6">
    <location>
        <begin position="458"/>
        <end position="485"/>
    </location>
</feature>
<feature type="transmembrane region" description="Helical" evidence="6">
    <location>
        <begin position="362"/>
        <end position="384"/>
    </location>
</feature>
<dbReference type="InterPro" id="IPR003838">
    <property type="entry name" value="ABC3_permease_C"/>
</dbReference>
<gene>
    <name evidence="9" type="ORF">EHT25_25290</name>
</gene>
<evidence type="ECO:0000256" key="3">
    <source>
        <dbReference type="ARBA" id="ARBA00022692"/>
    </source>
</evidence>
<accession>A0A3P1BFU5</accession>
<feature type="transmembrane region" description="Helical" evidence="6">
    <location>
        <begin position="853"/>
        <end position="876"/>
    </location>
</feature>
<dbReference type="GO" id="GO:0022857">
    <property type="term" value="F:transmembrane transporter activity"/>
    <property type="evidence" value="ECO:0007669"/>
    <property type="project" value="TreeGrafter"/>
</dbReference>
<dbReference type="OrthoDB" id="5933722at2"/>
<feature type="transmembrane region" description="Helical" evidence="6">
    <location>
        <begin position="506"/>
        <end position="528"/>
    </location>
</feature>
<dbReference type="InterPro" id="IPR025857">
    <property type="entry name" value="MacB_PCD"/>
</dbReference>
<evidence type="ECO:0000256" key="1">
    <source>
        <dbReference type="ARBA" id="ARBA00004651"/>
    </source>
</evidence>
<evidence type="ECO:0000256" key="4">
    <source>
        <dbReference type="ARBA" id="ARBA00022989"/>
    </source>
</evidence>
<dbReference type="GO" id="GO:0005886">
    <property type="term" value="C:plasma membrane"/>
    <property type="evidence" value="ECO:0007669"/>
    <property type="project" value="UniProtKB-SubCell"/>
</dbReference>